<dbReference type="OrthoDB" id="10251741at2759"/>
<gene>
    <name evidence="2" type="ORF">PPENT_87.1.T0050074</name>
</gene>
<keyword evidence="3" id="KW-1185">Reference proteome</keyword>
<evidence type="ECO:0000256" key="1">
    <source>
        <dbReference type="PROSITE-ProRule" id="PRU00221"/>
    </source>
</evidence>
<dbReference type="PANTHER" id="PTHR47822">
    <property type="entry name" value="CARBOHYDRATE BINDING DOMAIN CONTAINING PROTEIN"/>
    <property type="match status" value="1"/>
</dbReference>
<reference evidence="2" key="1">
    <citation type="submission" date="2021-01" db="EMBL/GenBank/DDBJ databases">
        <authorList>
            <consortium name="Genoscope - CEA"/>
            <person name="William W."/>
        </authorList>
    </citation>
    <scope>NUCLEOTIDE SEQUENCE</scope>
</reference>
<dbReference type="Pfam" id="PF00400">
    <property type="entry name" value="WD40"/>
    <property type="match status" value="2"/>
</dbReference>
<dbReference type="PROSITE" id="PS00678">
    <property type="entry name" value="WD_REPEATS_1"/>
    <property type="match status" value="1"/>
</dbReference>
<dbReference type="Proteomes" id="UP000689195">
    <property type="component" value="Unassembled WGS sequence"/>
</dbReference>
<dbReference type="InterPro" id="IPR001680">
    <property type="entry name" value="WD40_rpt"/>
</dbReference>
<dbReference type="PROSITE" id="PS50082">
    <property type="entry name" value="WD_REPEATS_2"/>
    <property type="match status" value="2"/>
</dbReference>
<proteinExistence type="predicted"/>
<protein>
    <submittedName>
        <fullName evidence="2">Uncharacterized protein</fullName>
    </submittedName>
</protein>
<dbReference type="EMBL" id="CAJJDO010000005">
    <property type="protein sequence ID" value="CAD8136290.1"/>
    <property type="molecule type" value="Genomic_DNA"/>
</dbReference>
<name>A0A8S1SA80_9CILI</name>
<evidence type="ECO:0000313" key="2">
    <source>
        <dbReference type="EMBL" id="CAD8136290.1"/>
    </source>
</evidence>
<dbReference type="PANTHER" id="PTHR47822:SF2">
    <property type="entry name" value="F-BOX AND WD-40 DOMAIN PROTEIN 7"/>
    <property type="match status" value="1"/>
</dbReference>
<dbReference type="PROSITE" id="PS50294">
    <property type="entry name" value="WD_REPEATS_REGION"/>
    <property type="match status" value="1"/>
</dbReference>
<sequence length="737" mass="86562">MQSTQNQEEQIQIDQIPEPKKYEFKFGVHKNQVGLKLQQQLNVNGGDVFSLRYDQDDQYLAVGMSEGLIHLYNQNKHTHTLEQFQTPVTALRWRPNYGLKAKGILVSANAEGHIIHWHAHSGKQLHKIVEENNSVLCLDFNFDGSLFATGGKDFCIRIYDDDIKSVQHQYQQADWGQRGHANRVFVVKFIPDQPNILISGGWDANVLIWDIREKQCVGQFYGPSLSGDSLDFSVKRQQILTGSHRTENQVQLWDWRTRKLYQEIFWTGSQSDENRSYYIYATQFNKANEDYIYAGSSGVHEIKLFSLKDGQAKASILGLPKVVWKVLLTYLRHELKQIIIMLRHLIKNNFSKLSKGLIFENKKGSKLIFSKTIPEKDMLKKAKNPEQFLKIETRLQLLFDQYKTEKVFNQVNFDNFLQIKEEFLKQEFEKNIFFSFVNTKFQKENHPKYFYFQCQMINEFLERYDKEITEKEIYALLNAIQNGLFYVEDQYFLKIKKVIFTEEEEQFILDIYNKLCGKLSINLSNDKQIKALCQLMKYIKRYSTSILDQINQQLLASIDKQISLEQKLYYTLFLVKAGINYFPQIIYQLRDEVLENEKILKLPGSTLFELFEIFGRCSRVTLCSSATYKLFTTIIQTKNYSQLTITQQVLLLYYGSKTLTIQHSTLKPLIEQKLSELDSLKGINFKIFLLTLYNTNYKSLGSLKNLEKIKIRFSEIEQTARFSKEELKFFNDLMYCL</sequence>
<evidence type="ECO:0000313" key="3">
    <source>
        <dbReference type="Proteomes" id="UP000689195"/>
    </source>
</evidence>
<feature type="repeat" description="WD" evidence="1">
    <location>
        <begin position="177"/>
        <end position="219"/>
    </location>
</feature>
<dbReference type="SMART" id="SM00320">
    <property type="entry name" value="WD40"/>
    <property type="match status" value="5"/>
</dbReference>
<keyword evidence="1" id="KW-0853">WD repeat</keyword>
<organism evidence="2 3">
    <name type="scientific">Paramecium pentaurelia</name>
    <dbReference type="NCBI Taxonomy" id="43138"/>
    <lineage>
        <taxon>Eukaryota</taxon>
        <taxon>Sar</taxon>
        <taxon>Alveolata</taxon>
        <taxon>Ciliophora</taxon>
        <taxon>Intramacronucleata</taxon>
        <taxon>Oligohymenophorea</taxon>
        <taxon>Peniculida</taxon>
        <taxon>Parameciidae</taxon>
        <taxon>Paramecium</taxon>
    </lineage>
</organism>
<feature type="repeat" description="WD" evidence="1">
    <location>
        <begin position="128"/>
        <end position="160"/>
    </location>
</feature>
<accession>A0A8S1SA80</accession>
<dbReference type="AlphaFoldDB" id="A0A8S1SA80"/>
<comment type="caution">
    <text evidence="2">The sequence shown here is derived from an EMBL/GenBank/DDBJ whole genome shotgun (WGS) entry which is preliminary data.</text>
</comment>
<dbReference type="InterPro" id="IPR019775">
    <property type="entry name" value="WD40_repeat_CS"/>
</dbReference>